<keyword evidence="10" id="KW-0119">Carbohydrate metabolism</keyword>
<evidence type="ECO:0000256" key="10">
    <source>
        <dbReference type="PIRNR" id="PIRNR001461"/>
    </source>
</evidence>
<evidence type="ECO:0000256" key="1">
    <source>
        <dbReference type="ARBA" id="ARBA00001782"/>
    </source>
</evidence>
<dbReference type="NCBIfam" id="TIGR01163">
    <property type="entry name" value="rpe"/>
    <property type="match status" value="1"/>
</dbReference>
<dbReference type="PROSITE" id="PS01085">
    <property type="entry name" value="RIBUL_P_3_EPIMER_1"/>
    <property type="match status" value="1"/>
</dbReference>
<evidence type="ECO:0000256" key="3">
    <source>
        <dbReference type="ARBA" id="ARBA00001941"/>
    </source>
</evidence>
<evidence type="ECO:0000256" key="8">
    <source>
        <dbReference type="ARBA" id="ARBA00022723"/>
    </source>
</evidence>
<evidence type="ECO:0000256" key="7">
    <source>
        <dbReference type="ARBA" id="ARBA00013188"/>
    </source>
</evidence>
<evidence type="ECO:0000256" key="9">
    <source>
        <dbReference type="ARBA" id="ARBA00023235"/>
    </source>
</evidence>
<dbReference type="SUPFAM" id="SSF51366">
    <property type="entry name" value="Ribulose-phoshate binding barrel"/>
    <property type="match status" value="1"/>
</dbReference>
<dbReference type="CDD" id="cd00429">
    <property type="entry name" value="RPE"/>
    <property type="match status" value="1"/>
</dbReference>
<keyword evidence="8" id="KW-0479">Metal-binding</keyword>
<gene>
    <name evidence="11" type="ORF">OKIOD_LOCUS7315</name>
</gene>
<organism evidence="11 12">
    <name type="scientific">Oikopleura dioica</name>
    <name type="common">Tunicate</name>
    <dbReference type="NCBI Taxonomy" id="34765"/>
    <lineage>
        <taxon>Eukaryota</taxon>
        <taxon>Metazoa</taxon>
        <taxon>Chordata</taxon>
        <taxon>Tunicata</taxon>
        <taxon>Appendicularia</taxon>
        <taxon>Copelata</taxon>
        <taxon>Oikopleuridae</taxon>
        <taxon>Oikopleura</taxon>
    </lineage>
</organism>
<reference evidence="11 12" key="1">
    <citation type="submission" date="2021-04" db="EMBL/GenBank/DDBJ databases">
        <authorList>
            <person name="Bliznina A."/>
        </authorList>
    </citation>
    <scope>NUCLEOTIDE SEQUENCE [LARGE SCALE GENOMIC DNA]</scope>
</reference>
<evidence type="ECO:0000256" key="5">
    <source>
        <dbReference type="ARBA" id="ARBA00001954"/>
    </source>
</evidence>
<dbReference type="PANTHER" id="PTHR11749">
    <property type="entry name" value="RIBULOSE-5-PHOSPHATE-3-EPIMERASE"/>
    <property type="match status" value="1"/>
</dbReference>
<dbReference type="EC" id="5.1.3.1" evidence="7 10"/>
<comment type="catalytic activity">
    <reaction evidence="1 10">
        <text>D-ribulose 5-phosphate = D-xylulose 5-phosphate</text>
        <dbReference type="Rhea" id="RHEA:13677"/>
        <dbReference type="ChEBI" id="CHEBI:57737"/>
        <dbReference type="ChEBI" id="CHEBI:58121"/>
        <dbReference type="EC" id="5.1.3.1"/>
    </reaction>
</comment>
<dbReference type="EMBL" id="OU015569">
    <property type="protein sequence ID" value="CAG5098538.1"/>
    <property type="molecule type" value="Genomic_DNA"/>
</dbReference>
<dbReference type="InterPro" id="IPR013785">
    <property type="entry name" value="Aldolase_TIM"/>
</dbReference>
<dbReference type="InterPro" id="IPR026019">
    <property type="entry name" value="Ribul_P_3_epim"/>
</dbReference>
<dbReference type="HAMAP" id="MF_02227">
    <property type="entry name" value="RPE"/>
    <property type="match status" value="1"/>
</dbReference>
<keyword evidence="12" id="KW-1185">Reference proteome</keyword>
<protein>
    <recommendedName>
        <fullName evidence="7 10">Ribulose-phosphate 3-epimerase</fullName>
        <ecNumber evidence="7 10">5.1.3.1</ecNumber>
    </recommendedName>
</protein>
<dbReference type="InterPro" id="IPR000056">
    <property type="entry name" value="Ribul_P_3_epim-like"/>
</dbReference>
<dbReference type="InterPro" id="IPR011060">
    <property type="entry name" value="RibuloseP-bd_barrel"/>
</dbReference>
<accession>A0ABN7SI29</accession>
<dbReference type="NCBIfam" id="NF004076">
    <property type="entry name" value="PRK05581.1-4"/>
    <property type="match status" value="1"/>
</dbReference>
<dbReference type="Pfam" id="PF00834">
    <property type="entry name" value="Ribul_P_3_epim"/>
    <property type="match status" value="1"/>
</dbReference>
<comment type="cofactor">
    <cofactor evidence="4">
        <name>Zn(2+)</name>
        <dbReference type="ChEBI" id="CHEBI:29105"/>
    </cofactor>
</comment>
<evidence type="ECO:0000313" key="11">
    <source>
        <dbReference type="EMBL" id="CAG5098538.1"/>
    </source>
</evidence>
<evidence type="ECO:0000256" key="6">
    <source>
        <dbReference type="ARBA" id="ARBA00009541"/>
    </source>
</evidence>
<dbReference type="Gene3D" id="3.20.20.70">
    <property type="entry name" value="Aldolase class I"/>
    <property type="match status" value="1"/>
</dbReference>
<comment type="cofactor">
    <cofactor evidence="2">
        <name>Mn(2+)</name>
        <dbReference type="ChEBI" id="CHEBI:29035"/>
    </cofactor>
</comment>
<dbReference type="PIRSF" id="PIRSF001461">
    <property type="entry name" value="RPE"/>
    <property type="match status" value="1"/>
</dbReference>
<evidence type="ECO:0000313" key="12">
    <source>
        <dbReference type="Proteomes" id="UP001158576"/>
    </source>
</evidence>
<comment type="cofactor">
    <cofactor evidence="5">
        <name>Fe(2+)</name>
        <dbReference type="ChEBI" id="CHEBI:29033"/>
    </cofactor>
</comment>
<name>A0ABN7SI29_OIKDI</name>
<evidence type="ECO:0000256" key="2">
    <source>
        <dbReference type="ARBA" id="ARBA00001936"/>
    </source>
</evidence>
<comment type="cofactor">
    <cofactor evidence="3">
        <name>Co(2+)</name>
        <dbReference type="ChEBI" id="CHEBI:48828"/>
    </cofactor>
</comment>
<proteinExistence type="inferred from homology"/>
<evidence type="ECO:0000256" key="4">
    <source>
        <dbReference type="ARBA" id="ARBA00001947"/>
    </source>
</evidence>
<sequence>MPELKIAPSILNADLANLSSECKKLFAAGADIMHLDVMDGHFVPNLTFGHPVVESLRKELGPDAYLDVHLMVSKPRMWIKDYKKAGASAFTFHLEAVEGVDEAVDIVQEIGREGMLAGVAIKPKTPVAPLLEVMQKCQKNQIPVTNALVMTVEPGFGGQKFMGDMMSKVSAIREQYPECDVQVDGGVGIGNIDLCYKAGANSIVAGSAIIKSENWAETITSMRKKCEEA</sequence>
<dbReference type="Proteomes" id="UP001158576">
    <property type="component" value="Chromosome XSR"/>
</dbReference>
<keyword evidence="9 10" id="KW-0413">Isomerase</keyword>
<comment type="similarity">
    <text evidence="6 10">Belongs to the ribulose-phosphate 3-epimerase family.</text>
</comment>